<evidence type="ECO:0000313" key="12">
    <source>
        <dbReference type="Proteomes" id="UP001187682"/>
    </source>
</evidence>
<dbReference type="EMBL" id="ONZQ02000002">
    <property type="protein sequence ID" value="SPN98750.1"/>
    <property type="molecule type" value="Genomic_DNA"/>
</dbReference>
<dbReference type="Pfam" id="PF07732">
    <property type="entry name" value="Cu-oxidase_3"/>
    <property type="match status" value="1"/>
</dbReference>
<dbReference type="InterPro" id="IPR044130">
    <property type="entry name" value="CuRO_2_Fet3-like"/>
</dbReference>
<feature type="domain" description="Plastocyanin-like" evidence="10">
    <location>
        <begin position="39"/>
        <end position="154"/>
    </location>
</feature>
<evidence type="ECO:0000256" key="2">
    <source>
        <dbReference type="ARBA" id="ARBA00022723"/>
    </source>
</evidence>
<proteinExistence type="inferred from homology"/>
<dbReference type="PROSITE" id="PS00080">
    <property type="entry name" value="MULTICOPPER_OXIDASE2"/>
    <property type="match status" value="1"/>
</dbReference>
<dbReference type="InterPro" id="IPR011706">
    <property type="entry name" value="Cu-oxidase_C"/>
</dbReference>
<feature type="domain" description="Plastocyanin-like" evidence="8">
    <location>
        <begin position="164"/>
        <end position="284"/>
    </location>
</feature>
<keyword evidence="12" id="KW-1185">Reference proteome</keyword>
<keyword evidence="2" id="KW-0479">Metal-binding</keyword>
<evidence type="ECO:0000256" key="1">
    <source>
        <dbReference type="ARBA" id="ARBA00010609"/>
    </source>
</evidence>
<keyword evidence="6" id="KW-0325">Glycoprotein</keyword>
<dbReference type="GO" id="GO:0033573">
    <property type="term" value="C:high-affinity iron permease complex"/>
    <property type="evidence" value="ECO:0007669"/>
    <property type="project" value="TreeGrafter"/>
</dbReference>
<keyword evidence="4" id="KW-0560">Oxidoreductase</keyword>
<dbReference type="GO" id="GO:0033215">
    <property type="term" value="P:reductive iron assimilation"/>
    <property type="evidence" value="ECO:0007669"/>
    <property type="project" value="TreeGrafter"/>
</dbReference>
<evidence type="ECO:0000256" key="6">
    <source>
        <dbReference type="ARBA" id="ARBA00023180"/>
    </source>
</evidence>
<accession>A0AAE8MTU7</accession>
<dbReference type="InterPro" id="IPR002355">
    <property type="entry name" value="Cu_oxidase_Cu_BS"/>
</dbReference>
<evidence type="ECO:0000256" key="3">
    <source>
        <dbReference type="ARBA" id="ARBA00022729"/>
    </source>
</evidence>
<dbReference type="AlphaFoldDB" id="A0AAE8MTU7"/>
<dbReference type="InterPro" id="IPR001117">
    <property type="entry name" value="Cu-oxidase_2nd"/>
</dbReference>
<feature type="domain" description="Plastocyanin-like" evidence="9">
    <location>
        <begin position="374"/>
        <end position="505"/>
    </location>
</feature>
<evidence type="ECO:0000259" key="8">
    <source>
        <dbReference type="Pfam" id="PF00394"/>
    </source>
</evidence>
<evidence type="ECO:0000313" key="11">
    <source>
        <dbReference type="EMBL" id="SPN98750.1"/>
    </source>
</evidence>
<dbReference type="GO" id="GO:0005507">
    <property type="term" value="F:copper ion binding"/>
    <property type="evidence" value="ECO:0007669"/>
    <property type="project" value="InterPro"/>
</dbReference>
<name>A0AAE8MTU7_9PEZI</name>
<dbReference type="PANTHER" id="PTHR11709">
    <property type="entry name" value="MULTI-COPPER OXIDASE"/>
    <property type="match status" value="1"/>
</dbReference>
<dbReference type="InterPro" id="IPR045087">
    <property type="entry name" value="Cu-oxidase_fam"/>
</dbReference>
<dbReference type="CDD" id="cd13877">
    <property type="entry name" value="CuRO_2_Fet3p_like"/>
    <property type="match status" value="1"/>
</dbReference>
<keyword evidence="3" id="KW-0732">Signal</keyword>
<dbReference type="SUPFAM" id="SSF49503">
    <property type="entry name" value="Cupredoxins"/>
    <property type="match status" value="3"/>
</dbReference>
<protein>
    <submittedName>
        <fullName evidence="11">Related to cell surface ferroxidase</fullName>
    </submittedName>
</protein>
<evidence type="ECO:0000256" key="7">
    <source>
        <dbReference type="SAM" id="MobiDB-lite"/>
    </source>
</evidence>
<evidence type="ECO:0000256" key="5">
    <source>
        <dbReference type="ARBA" id="ARBA00023008"/>
    </source>
</evidence>
<comment type="caution">
    <text evidence="11">The sequence shown here is derived from an EMBL/GenBank/DDBJ whole genome shotgun (WGS) entry which is preliminary data.</text>
</comment>
<evidence type="ECO:0000256" key="4">
    <source>
        <dbReference type="ARBA" id="ARBA00023002"/>
    </source>
</evidence>
<dbReference type="CDD" id="cd13851">
    <property type="entry name" value="CuRO_1_Fet3p"/>
    <property type="match status" value="1"/>
</dbReference>
<dbReference type="Gene3D" id="2.60.40.420">
    <property type="entry name" value="Cupredoxins - blue copper proteins"/>
    <property type="match status" value="3"/>
</dbReference>
<dbReference type="PANTHER" id="PTHR11709:SF361">
    <property type="entry name" value="IRON TRANSPORT MULTICOPPER OXIDASE FET3"/>
    <property type="match status" value="1"/>
</dbReference>
<comment type="similarity">
    <text evidence="1">Belongs to the multicopper oxidase family.</text>
</comment>
<keyword evidence="5" id="KW-0186">Copper</keyword>
<sequence>MVWTQSALSGELWYTTASDPPSEAAPDGLAAVVKKEWNIGWVQAAPDGFARSVIGINGQWPCPTLEVDIGDKVIIEVTNGLGNETTSLHWHGLFQEGSNLFDGPAHVTQCPIPPGASFTYEFEVHQPGTYWYHAHIGAQYSDGLRAPLIVHDRNSPYEREIEAEYVLSVSDWYHDQTPTLLEQLFDVSNVGVRLPPIKSCLINDATQNKYEILPGKKYKFRIVNMSAHAGAAIFITDHRFTVVEVDGVYTKPTSAAQLYLAPGQRYSVIVEGKESKEKNYAVNVVLDVNPDVLTYFEPVGFKWNGTAYLEYDAGNPTPEPEHLNEFHILDDLSLEPFDGEEILGEPDKQIQMDVGMGLDTGGIPRAFVNNVSYVHQDTPTLFTALTVGKDAENPEVYGQVNPYVTKRGEIIEITVNNLAASHHPFHLHGHHFQVLSRRPVGSGPFDASAESDFPEVPLRRDTIVVHGRSSVVIRFKADNPGVWLFHCHFEWHVALGMTATFIEDPLELQKITGPVPQAHRALCDAQCLHSSGNAAGNTEDHFNLEGAAPASHVPAHGAVYQEGTCNAEGGEDSGAGNEGDDSAAGNEYPSSEGGDSEGKEDADPAAGEGEGDEDADPVAGEGEGDYDDGSDAEGEDPKVKKSGCPEGHTCSGPYFEKGEDGEWNDGKFTRYVTEAYHVTSTSTHTNIVCATAAP</sequence>
<dbReference type="Pfam" id="PF07731">
    <property type="entry name" value="Cu-oxidase_2"/>
    <property type="match status" value="1"/>
</dbReference>
<dbReference type="Proteomes" id="UP001187682">
    <property type="component" value="Unassembled WGS sequence"/>
</dbReference>
<feature type="compositionally biased region" description="Acidic residues" evidence="7">
    <location>
        <begin position="609"/>
        <end position="634"/>
    </location>
</feature>
<dbReference type="GO" id="GO:0010106">
    <property type="term" value="P:cellular response to iron ion starvation"/>
    <property type="evidence" value="ECO:0007669"/>
    <property type="project" value="TreeGrafter"/>
</dbReference>
<feature type="region of interest" description="Disordered" evidence="7">
    <location>
        <begin position="563"/>
        <end position="663"/>
    </location>
</feature>
<organism evidence="11 12">
    <name type="scientific">Cephalotrichum gorgonifer</name>
    <dbReference type="NCBI Taxonomy" id="2041049"/>
    <lineage>
        <taxon>Eukaryota</taxon>
        <taxon>Fungi</taxon>
        <taxon>Dikarya</taxon>
        <taxon>Ascomycota</taxon>
        <taxon>Pezizomycotina</taxon>
        <taxon>Sordariomycetes</taxon>
        <taxon>Hypocreomycetidae</taxon>
        <taxon>Microascales</taxon>
        <taxon>Microascaceae</taxon>
        <taxon>Cephalotrichum</taxon>
    </lineage>
</organism>
<gene>
    <name evidence="11" type="ORF">DNG_01793</name>
</gene>
<reference evidence="11" key="1">
    <citation type="submission" date="2018-03" db="EMBL/GenBank/DDBJ databases">
        <authorList>
            <person name="Guldener U."/>
        </authorList>
    </citation>
    <scope>NUCLEOTIDE SEQUENCE</scope>
</reference>
<dbReference type="InterPro" id="IPR008972">
    <property type="entry name" value="Cupredoxin"/>
</dbReference>
<dbReference type="Pfam" id="PF00394">
    <property type="entry name" value="Cu-oxidase"/>
    <property type="match status" value="1"/>
</dbReference>
<dbReference type="GO" id="GO:0004322">
    <property type="term" value="F:ferroxidase activity"/>
    <property type="evidence" value="ECO:0007669"/>
    <property type="project" value="TreeGrafter"/>
</dbReference>
<evidence type="ECO:0000259" key="10">
    <source>
        <dbReference type="Pfam" id="PF07732"/>
    </source>
</evidence>
<evidence type="ECO:0000259" key="9">
    <source>
        <dbReference type="Pfam" id="PF07731"/>
    </source>
</evidence>
<dbReference type="InterPro" id="IPR011707">
    <property type="entry name" value="Cu-oxidase-like_N"/>
</dbReference>